<keyword evidence="2" id="KW-1185">Reference proteome</keyword>
<evidence type="ECO:0000313" key="1">
    <source>
        <dbReference type="EMBL" id="CAG8807574.1"/>
    </source>
</evidence>
<dbReference type="EMBL" id="CAJVQB010025954">
    <property type="protein sequence ID" value="CAG8807574.1"/>
    <property type="molecule type" value="Genomic_DNA"/>
</dbReference>
<dbReference type="Proteomes" id="UP000789901">
    <property type="component" value="Unassembled WGS sequence"/>
</dbReference>
<gene>
    <name evidence="1" type="ORF">GMARGA_LOCUS24520</name>
</gene>
<accession>A0ABN7VZH1</accession>
<evidence type="ECO:0000313" key="2">
    <source>
        <dbReference type="Proteomes" id="UP000789901"/>
    </source>
</evidence>
<feature type="non-terminal residue" evidence="1">
    <location>
        <position position="1"/>
    </location>
</feature>
<name>A0ABN7VZH1_GIGMA</name>
<organism evidence="1 2">
    <name type="scientific">Gigaspora margarita</name>
    <dbReference type="NCBI Taxonomy" id="4874"/>
    <lineage>
        <taxon>Eukaryota</taxon>
        <taxon>Fungi</taxon>
        <taxon>Fungi incertae sedis</taxon>
        <taxon>Mucoromycota</taxon>
        <taxon>Glomeromycotina</taxon>
        <taxon>Glomeromycetes</taxon>
        <taxon>Diversisporales</taxon>
        <taxon>Gigasporaceae</taxon>
        <taxon>Gigaspora</taxon>
    </lineage>
</organism>
<protein>
    <submittedName>
        <fullName evidence="1">9262_t:CDS:1</fullName>
    </submittedName>
</protein>
<sequence>IIDSKLLEDIALSIQGQLTIMYCLSEPPPNWVPYDNQKYEDFIINVGSKSESVFSAKIQDYSLLIQILANAEESYGLLQGNLIVSGPSSMLRTVE</sequence>
<reference evidence="1 2" key="1">
    <citation type="submission" date="2021-06" db="EMBL/GenBank/DDBJ databases">
        <authorList>
            <person name="Kallberg Y."/>
            <person name="Tangrot J."/>
            <person name="Rosling A."/>
        </authorList>
    </citation>
    <scope>NUCLEOTIDE SEQUENCE [LARGE SCALE GENOMIC DNA]</scope>
    <source>
        <strain evidence="1 2">120-4 pot B 10/14</strain>
    </source>
</reference>
<comment type="caution">
    <text evidence="1">The sequence shown here is derived from an EMBL/GenBank/DDBJ whole genome shotgun (WGS) entry which is preliminary data.</text>
</comment>
<proteinExistence type="predicted"/>